<dbReference type="PANTHER" id="PTHR13126">
    <property type="entry name" value="CHAPERONE ATP11"/>
    <property type="match status" value="1"/>
</dbReference>
<name>A0A7S2W0B5_9STRA</name>
<feature type="signal peptide" evidence="5">
    <location>
        <begin position="1"/>
        <end position="17"/>
    </location>
</feature>
<dbReference type="InterPro" id="IPR010591">
    <property type="entry name" value="ATP11"/>
</dbReference>
<evidence type="ECO:0000256" key="1">
    <source>
        <dbReference type="ARBA" id="ARBA00004173"/>
    </source>
</evidence>
<keyword evidence="4" id="KW-0496">Mitochondrion</keyword>
<protein>
    <submittedName>
        <fullName evidence="6">Uncharacterized protein</fullName>
    </submittedName>
</protein>
<evidence type="ECO:0000256" key="4">
    <source>
        <dbReference type="ARBA" id="ARBA00023128"/>
    </source>
</evidence>
<comment type="similarity">
    <text evidence="2">Belongs to the ATP11 family.</text>
</comment>
<evidence type="ECO:0000256" key="3">
    <source>
        <dbReference type="ARBA" id="ARBA00022946"/>
    </source>
</evidence>
<evidence type="ECO:0000313" key="6">
    <source>
        <dbReference type="EMBL" id="CAD9659359.1"/>
    </source>
</evidence>
<dbReference type="Pfam" id="PF06644">
    <property type="entry name" value="ATP11"/>
    <property type="match status" value="1"/>
</dbReference>
<reference evidence="6" key="1">
    <citation type="submission" date="2021-01" db="EMBL/GenBank/DDBJ databases">
        <authorList>
            <person name="Corre E."/>
            <person name="Pelletier E."/>
            <person name="Niang G."/>
            <person name="Scheremetjew M."/>
            <person name="Finn R."/>
            <person name="Kale V."/>
            <person name="Holt S."/>
            <person name="Cochrane G."/>
            <person name="Meng A."/>
            <person name="Brown T."/>
            <person name="Cohen L."/>
        </authorList>
    </citation>
    <scope>NUCLEOTIDE SEQUENCE</scope>
    <source>
        <strain evidence="6">CCMP1452</strain>
    </source>
</reference>
<dbReference type="EMBL" id="HBHI01006284">
    <property type="protein sequence ID" value="CAD9659359.1"/>
    <property type="molecule type" value="Transcribed_RNA"/>
</dbReference>
<dbReference type="PANTHER" id="PTHR13126:SF0">
    <property type="entry name" value="ATP SYNTHASE MITOCHONDRIAL F1 COMPLEX ASSEMBLY FACTOR 1"/>
    <property type="match status" value="1"/>
</dbReference>
<organism evidence="6">
    <name type="scientific">Eucampia antarctica</name>
    <dbReference type="NCBI Taxonomy" id="49252"/>
    <lineage>
        <taxon>Eukaryota</taxon>
        <taxon>Sar</taxon>
        <taxon>Stramenopiles</taxon>
        <taxon>Ochrophyta</taxon>
        <taxon>Bacillariophyta</taxon>
        <taxon>Mediophyceae</taxon>
        <taxon>Biddulphiophycidae</taxon>
        <taxon>Hemiaulales</taxon>
        <taxon>Hemiaulaceae</taxon>
        <taxon>Eucampia</taxon>
    </lineage>
</organism>
<comment type="subcellular location">
    <subcellularLocation>
        <location evidence="1">Mitochondrion</location>
    </subcellularLocation>
</comment>
<gene>
    <name evidence="6" type="ORF">EANT1437_LOCUS3161</name>
</gene>
<sequence length="227" mass="25971">MKYLFVIFNTMISLVGSRLLCGFPKALQPSAVKPCARWFGFSFAGPRSLDEIVKMDLLKDKSVAEVSDIWMTYHENKENVNGVVLSGKKGKTILSRASACPFFIQPIFREEGFFMLVSQFQKPNHFLMAYLEDYKMDPSAAQPLLTFSIFNDLAEDQDVSLVRCDLINKGIHDGEGIAVLNRMLESYKNDDEFAIVENFNQKPDAFDIDNYISCQNQKWKKENFQES</sequence>
<proteinExistence type="inferred from homology"/>
<feature type="chain" id="PRO_5030576032" evidence="5">
    <location>
        <begin position="18"/>
        <end position="227"/>
    </location>
</feature>
<evidence type="ECO:0000256" key="2">
    <source>
        <dbReference type="ARBA" id="ARBA00009116"/>
    </source>
</evidence>
<keyword evidence="5" id="KW-0732">Signal</keyword>
<evidence type="ECO:0000256" key="5">
    <source>
        <dbReference type="SAM" id="SignalP"/>
    </source>
</evidence>
<dbReference type="AlphaFoldDB" id="A0A7S2W0B5"/>
<keyword evidence="3" id="KW-0809">Transit peptide</keyword>
<dbReference type="GO" id="GO:0033615">
    <property type="term" value="P:mitochondrial proton-transporting ATP synthase complex assembly"/>
    <property type="evidence" value="ECO:0007669"/>
    <property type="project" value="TreeGrafter"/>
</dbReference>
<dbReference type="GO" id="GO:0005739">
    <property type="term" value="C:mitochondrion"/>
    <property type="evidence" value="ECO:0007669"/>
    <property type="project" value="UniProtKB-SubCell"/>
</dbReference>
<accession>A0A7S2W0B5</accession>